<dbReference type="EMBL" id="GU943135">
    <property type="protein sequence ID" value="ADD96371.1"/>
    <property type="molecule type" value="Genomic_DNA"/>
</dbReference>
<dbReference type="AlphaFoldDB" id="D6PKX0"/>
<name>D6PKX0_9ZZZZ</name>
<protein>
    <submittedName>
        <fullName evidence="1">Uncharacterized protein</fullName>
    </submittedName>
</protein>
<accession>D6PKX0</accession>
<organism evidence="1">
    <name type="scientific">uncultured organism MedDCM-OCT-S09-C20</name>
    <dbReference type="NCBI Taxonomy" id="743645"/>
    <lineage>
        <taxon>unclassified sequences</taxon>
        <taxon>environmental samples</taxon>
    </lineage>
</organism>
<sequence length="56" mass="6200">MTLSDSNIDKGALAYAAIRAIEDLMADFNHKLDDDSEDALHDVIWDQLGRITVKPA</sequence>
<evidence type="ECO:0000313" key="1">
    <source>
        <dbReference type="EMBL" id="ADD96371.1"/>
    </source>
</evidence>
<reference evidence="1" key="1">
    <citation type="journal article" date="2010" name="ISME J.">
        <title>Metagenome of the Mediterranean deep chlorophyll maximum studied by direct and fosmid library 454 pyrosequencing.</title>
        <authorList>
            <person name="Ghai R."/>
            <person name="Martin-Cuadrado A.B."/>
            <person name="Molto A.G."/>
            <person name="Heredia I.G."/>
            <person name="Cabrera R."/>
            <person name="Martin J."/>
            <person name="Verdu M."/>
            <person name="Deschamps P."/>
            <person name="Moreira D."/>
            <person name="Lopez-Garcia P."/>
            <person name="Mira A."/>
            <person name="Rodriguez-Valera F."/>
        </authorList>
    </citation>
    <scope>NUCLEOTIDE SEQUENCE</scope>
</reference>
<proteinExistence type="predicted"/>